<protein>
    <recommendedName>
        <fullName evidence="2">DUF6089 domain-containing protein</fullName>
    </recommendedName>
</protein>
<keyword evidence="4" id="KW-1185">Reference proteome</keyword>
<feature type="chain" id="PRO_5045095743" description="DUF6089 domain-containing protein" evidence="1">
    <location>
        <begin position="21"/>
        <end position="248"/>
    </location>
</feature>
<keyword evidence="1" id="KW-0732">Signal</keyword>
<dbReference type="SUPFAM" id="SSF103515">
    <property type="entry name" value="Autotransporter"/>
    <property type="match status" value="1"/>
</dbReference>
<evidence type="ECO:0000259" key="2">
    <source>
        <dbReference type="Pfam" id="PF19573"/>
    </source>
</evidence>
<dbReference type="Proteomes" id="UP001255185">
    <property type="component" value="Unassembled WGS sequence"/>
</dbReference>
<organism evidence="3 4">
    <name type="scientific">Flavobacterium arsenatis</name>
    <dbReference type="NCBI Taxonomy" id="1484332"/>
    <lineage>
        <taxon>Bacteria</taxon>
        <taxon>Pseudomonadati</taxon>
        <taxon>Bacteroidota</taxon>
        <taxon>Flavobacteriia</taxon>
        <taxon>Flavobacteriales</taxon>
        <taxon>Flavobacteriaceae</taxon>
        <taxon>Flavobacterium</taxon>
    </lineage>
</organism>
<dbReference type="PROSITE" id="PS51257">
    <property type="entry name" value="PROKAR_LIPOPROTEIN"/>
    <property type="match status" value="1"/>
</dbReference>
<accession>A0ABU1TS38</accession>
<dbReference type="NCBIfam" id="NF047659">
    <property type="entry name" value="THC0290_0291_fam"/>
    <property type="match status" value="1"/>
</dbReference>
<dbReference type="Pfam" id="PF19573">
    <property type="entry name" value="DUF6089"/>
    <property type="match status" value="1"/>
</dbReference>
<feature type="domain" description="DUF6089" evidence="2">
    <location>
        <begin position="3"/>
        <end position="231"/>
    </location>
</feature>
<feature type="signal peptide" evidence="1">
    <location>
        <begin position="1"/>
        <end position="20"/>
    </location>
</feature>
<dbReference type="RefSeq" id="WP_310027303.1">
    <property type="nucleotide sequence ID" value="NZ_JAVDVI010000012.1"/>
</dbReference>
<sequence>MLKKIITSIVILISCSSVKAQYGNTYHEIGFMAGPVFFQSDFGEKGNFDNAIKNVGFSAGVFYYLSLNSNRSHFADNFKLRLEASFMKVELQHYGKYVEGNSLFAQKLRAMSSDLKAGNVGIQLEYYPFKTDDYSGATFTPYISAGTQITSYNVTAESSLGPIGTSNTMINKYIDGFKSDSGIAVSLTTSLGFRYKLADYHAVIVDARLQYYFTDWMDGMNPDKEIYKENKTNDYSATLNVGYVYYFN</sequence>
<evidence type="ECO:0000313" key="4">
    <source>
        <dbReference type="Proteomes" id="UP001255185"/>
    </source>
</evidence>
<name>A0ABU1TS38_9FLAO</name>
<evidence type="ECO:0000313" key="3">
    <source>
        <dbReference type="EMBL" id="MDR6968694.1"/>
    </source>
</evidence>
<reference evidence="3 4" key="1">
    <citation type="submission" date="2023-07" db="EMBL/GenBank/DDBJ databases">
        <title>Sorghum-associated microbial communities from plants grown in Nebraska, USA.</title>
        <authorList>
            <person name="Schachtman D."/>
        </authorList>
    </citation>
    <scope>NUCLEOTIDE SEQUENCE [LARGE SCALE GENOMIC DNA]</scope>
    <source>
        <strain evidence="3 4">3773</strain>
    </source>
</reference>
<dbReference type="EMBL" id="JAVDVI010000012">
    <property type="protein sequence ID" value="MDR6968694.1"/>
    <property type="molecule type" value="Genomic_DNA"/>
</dbReference>
<comment type="caution">
    <text evidence="3">The sequence shown here is derived from an EMBL/GenBank/DDBJ whole genome shotgun (WGS) entry which is preliminary data.</text>
</comment>
<gene>
    <name evidence="3" type="ORF">J2X31_002720</name>
</gene>
<dbReference type="InterPro" id="IPR045743">
    <property type="entry name" value="DUF6089"/>
</dbReference>
<evidence type="ECO:0000256" key="1">
    <source>
        <dbReference type="SAM" id="SignalP"/>
    </source>
</evidence>
<dbReference type="InterPro" id="IPR036709">
    <property type="entry name" value="Autotransporte_beta_dom_sf"/>
</dbReference>
<proteinExistence type="predicted"/>